<evidence type="ECO:0000313" key="1">
    <source>
        <dbReference type="EMBL" id="QAA92456.1"/>
    </source>
</evidence>
<dbReference type="KEGG" id="pus:CKA81_00265"/>
<protein>
    <recommendedName>
        <fullName evidence="3">ATP-binding protein</fullName>
    </recommendedName>
</protein>
<dbReference type="EMBL" id="CP022987">
    <property type="protein sequence ID" value="QAA92456.1"/>
    <property type="molecule type" value="Genomic_DNA"/>
</dbReference>
<proteinExistence type="predicted"/>
<evidence type="ECO:0000313" key="2">
    <source>
        <dbReference type="Proteomes" id="UP000283474"/>
    </source>
</evidence>
<organism evidence="1 2">
    <name type="scientific">Pollutimonas thiosulfatoxidans</name>
    <dbReference type="NCBI Taxonomy" id="2028345"/>
    <lineage>
        <taxon>Bacteria</taxon>
        <taxon>Pseudomonadati</taxon>
        <taxon>Pseudomonadota</taxon>
        <taxon>Betaproteobacteria</taxon>
        <taxon>Burkholderiales</taxon>
        <taxon>Alcaligenaceae</taxon>
        <taxon>Pollutimonas</taxon>
    </lineage>
</organism>
<reference evidence="1 2" key="1">
    <citation type="submission" date="2017-08" db="EMBL/GenBank/DDBJ databases">
        <authorList>
            <person name="Park S.-J."/>
            <person name="Kim H."/>
        </authorList>
    </citation>
    <scope>NUCLEOTIDE SEQUENCE [LARGE SCALE GENOMIC DNA]</scope>
    <source>
        <strain evidence="2">ye3</strain>
    </source>
</reference>
<dbReference type="InterPro" id="IPR036890">
    <property type="entry name" value="HATPase_C_sf"/>
</dbReference>
<keyword evidence="2" id="KW-1185">Reference proteome</keyword>
<dbReference type="OrthoDB" id="9813438at2"/>
<accession>A0A410G862</accession>
<dbReference type="RefSeq" id="WP_128353502.1">
    <property type="nucleotide sequence ID" value="NZ_CP022987.1"/>
</dbReference>
<name>A0A410G862_9BURK</name>
<sequence length="463" mass="52139">MAIADAHPTKRFFVEMLVRDIELKDALLDLLDNCVDGVMRSPQHDGNPERPYEGYWAKIEFDSQTFRITDNCGGIPLELAEEKAFRLGRKSGDQDKDLPTVGLYGIGMKRAIFKMGQSATVTSLRSDTSFNVEIPSNWMSDDDTWEFSIKEIANSSPHGTTIHVSELRPAISKMFSQAEFLNDFLEEVSAYYGYIIEKGFTVTINGQAPVPKKVGFILETDTDDSGNSIGPYIYRRDGKDDGVDVYLSVGLYRNSPTEEDEDQELAGRANSESAGWTIICNDRVILHADKTRLTGWGEATVPAYHTQFVAISGVVIFKSNDPSKLPLTTTKRGVDANSELYSQIKDFMREGMKQFTNYTNQWKKRPKERRVREQATDKVTKVLANELVKSTAFVFTKVRKPVGGEVSRPSLPTPAIYTDNWIRFSRPEHEIQQLSQEFFGTSDAPPSEVGEECFARALKELER</sequence>
<dbReference type="Gene3D" id="3.30.565.10">
    <property type="entry name" value="Histidine kinase-like ATPase, C-terminal domain"/>
    <property type="match status" value="1"/>
</dbReference>
<dbReference type="Pfam" id="PF13589">
    <property type="entry name" value="HATPase_c_3"/>
    <property type="match status" value="1"/>
</dbReference>
<evidence type="ECO:0008006" key="3">
    <source>
        <dbReference type="Google" id="ProtNLM"/>
    </source>
</evidence>
<dbReference type="SUPFAM" id="SSF55874">
    <property type="entry name" value="ATPase domain of HSP90 chaperone/DNA topoisomerase II/histidine kinase"/>
    <property type="match status" value="1"/>
</dbReference>
<dbReference type="Proteomes" id="UP000283474">
    <property type="component" value="Chromosome"/>
</dbReference>
<dbReference type="AlphaFoldDB" id="A0A410G862"/>
<gene>
    <name evidence="1" type="ORF">CKA81_00265</name>
</gene>